<dbReference type="Proteomes" id="UP000182375">
    <property type="component" value="Unassembled WGS sequence"/>
</dbReference>
<dbReference type="STRING" id="67331.SAMN04490357_1330"/>
<evidence type="ECO:0000313" key="1">
    <source>
        <dbReference type="EMBL" id="SEC15866.1"/>
    </source>
</evidence>
<dbReference type="AlphaFoldDB" id="A0A1H4Q8C3"/>
<sequence length="43" mass="4510">MGVVAEVGERTEAGRVQVVGEVVMAVRRPWGLGSASGWLGCRP</sequence>
<evidence type="ECO:0000313" key="2">
    <source>
        <dbReference type="Proteomes" id="UP000182375"/>
    </source>
</evidence>
<proteinExistence type="predicted"/>
<protein>
    <submittedName>
        <fullName evidence="1">Uncharacterized protein</fullName>
    </submittedName>
</protein>
<dbReference type="EMBL" id="FNTD01000004">
    <property type="protein sequence ID" value="SEC15866.1"/>
    <property type="molecule type" value="Genomic_DNA"/>
</dbReference>
<name>A0A1H4Q8C3_9ACTN</name>
<organism evidence="1 2">
    <name type="scientific">Streptomyces misionensis</name>
    <dbReference type="NCBI Taxonomy" id="67331"/>
    <lineage>
        <taxon>Bacteria</taxon>
        <taxon>Bacillati</taxon>
        <taxon>Actinomycetota</taxon>
        <taxon>Actinomycetes</taxon>
        <taxon>Kitasatosporales</taxon>
        <taxon>Streptomycetaceae</taxon>
        <taxon>Streptomyces</taxon>
    </lineage>
</organism>
<reference evidence="1 2" key="1">
    <citation type="submission" date="2016-10" db="EMBL/GenBank/DDBJ databases">
        <authorList>
            <person name="de Groot N.N."/>
        </authorList>
    </citation>
    <scope>NUCLEOTIDE SEQUENCE [LARGE SCALE GENOMIC DNA]</scope>
    <source>
        <strain evidence="1 2">DSM 40306</strain>
    </source>
</reference>
<gene>
    <name evidence="1" type="ORF">SAMN04490357_1330</name>
</gene>
<accession>A0A1H4Q8C3</accession>